<dbReference type="AlphaFoldDB" id="A0A4V5PTU6"/>
<gene>
    <name evidence="6" type="ORF">FBR43_12325</name>
</gene>
<feature type="domain" description="Transglycosylase SLT" evidence="5">
    <location>
        <begin position="44"/>
        <end position="150"/>
    </location>
</feature>
<evidence type="ECO:0000313" key="7">
    <source>
        <dbReference type="Proteomes" id="UP000309138"/>
    </source>
</evidence>
<evidence type="ECO:0000259" key="5">
    <source>
        <dbReference type="Pfam" id="PF01464"/>
    </source>
</evidence>
<feature type="chain" id="PRO_5020669319" evidence="4">
    <location>
        <begin position="27"/>
        <end position="235"/>
    </location>
</feature>
<dbReference type="Gene3D" id="1.10.530.10">
    <property type="match status" value="1"/>
</dbReference>
<dbReference type="Pfam" id="PF01464">
    <property type="entry name" value="SLT"/>
    <property type="match status" value="1"/>
</dbReference>
<dbReference type="PANTHER" id="PTHR37423">
    <property type="entry name" value="SOLUBLE LYTIC MUREIN TRANSGLYCOSYLASE-RELATED"/>
    <property type="match status" value="1"/>
</dbReference>
<evidence type="ECO:0000256" key="4">
    <source>
        <dbReference type="SAM" id="SignalP"/>
    </source>
</evidence>
<keyword evidence="4" id="KW-0732">Signal</keyword>
<reference evidence="6 7" key="1">
    <citation type="submission" date="2019-04" db="EMBL/GenBank/DDBJ databases">
        <authorList>
            <person name="Yang Y."/>
            <person name="Wei D."/>
        </authorList>
    </citation>
    <scope>NUCLEOTIDE SEQUENCE [LARGE SCALE GENOMIC DNA]</scope>
    <source>
        <strain evidence="6 7">L-1-4w-11</strain>
    </source>
</reference>
<comment type="caution">
    <text evidence="6">The sequence shown here is derived from an EMBL/GenBank/DDBJ whole genome shotgun (WGS) entry which is preliminary data.</text>
</comment>
<dbReference type="InterPro" id="IPR008258">
    <property type="entry name" value="Transglycosylase_SLT_dom_1"/>
</dbReference>
<proteinExistence type="inferred from homology"/>
<evidence type="ECO:0000256" key="3">
    <source>
        <dbReference type="SAM" id="MobiDB-lite"/>
    </source>
</evidence>
<comment type="similarity">
    <text evidence="2">Belongs to the virb1 family.</text>
</comment>
<sequence length="235" mass="24566">MRRTLACGFALACAVAAGGFARDASAQSRPLAAHCGPAITLADAIARASARFAISQGLIHSVIAAESNFMVRAVSPKGAMGLMQLMPGTWAELRLRYALGADPFDPCDNITAGTAYLRELLDRYGDPGFLAAYNAGPGRYEAYLRGARRLPAETLAYVARLSSAPLGDVAVQSPVAPDPDAWMRGDLFVGRVESASEPVGHAPSAPPAAPNEKSEARPSRSPADAIFVARTGARQ</sequence>
<dbReference type="PANTHER" id="PTHR37423:SF2">
    <property type="entry name" value="MEMBRANE-BOUND LYTIC MUREIN TRANSGLYCOSYLASE C"/>
    <property type="match status" value="1"/>
</dbReference>
<evidence type="ECO:0000256" key="1">
    <source>
        <dbReference type="ARBA" id="ARBA00007734"/>
    </source>
</evidence>
<evidence type="ECO:0000256" key="2">
    <source>
        <dbReference type="ARBA" id="ARBA00009387"/>
    </source>
</evidence>
<protein>
    <submittedName>
        <fullName evidence="6">Lytic transglycosylase domain-containing protein</fullName>
    </submittedName>
</protein>
<feature type="region of interest" description="Disordered" evidence="3">
    <location>
        <begin position="194"/>
        <end position="235"/>
    </location>
</feature>
<accession>A0A4V5PTU6</accession>
<dbReference type="SUPFAM" id="SSF53955">
    <property type="entry name" value="Lysozyme-like"/>
    <property type="match status" value="1"/>
</dbReference>
<name>A0A4V5PTU6_9SPHN</name>
<keyword evidence="7" id="KW-1185">Reference proteome</keyword>
<evidence type="ECO:0000313" key="6">
    <source>
        <dbReference type="EMBL" id="TKD51448.1"/>
    </source>
</evidence>
<dbReference type="EMBL" id="SWKR01000002">
    <property type="protein sequence ID" value="TKD51448.1"/>
    <property type="molecule type" value="Genomic_DNA"/>
</dbReference>
<feature type="signal peptide" evidence="4">
    <location>
        <begin position="1"/>
        <end position="26"/>
    </location>
</feature>
<organism evidence="6 7">
    <name type="scientific">Sphingomonas baiyangensis</name>
    <dbReference type="NCBI Taxonomy" id="2572576"/>
    <lineage>
        <taxon>Bacteria</taxon>
        <taxon>Pseudomonadati</taxon>
        <taxon>Pseudomonadota</taxon>
        <taxon>Alphaproteobacteria</taxon>
        <taxon>Sphingomonadales</taxon>
        <taxon>Sphingomonadaceae</taxon>
        <taxon>Sphingomonas</taxon>
    </lineage>
</organism>
<dbReference type="OrthoDB" id="9801695at2"/>
<dbReference type="CDD" id="cd00254">
    <property type="entry name" value="LT-like"/>
    <property type="match status" value="1"/>
</dbReference>
<comment type="similarity">
    <text evidence="1">Belongs to the transglycosylase Slt family.</text>
</comment>
<dbReference type="Proteomes" id="UP000309138">
    <property type="component" value="Unassembled WGS sequence"/>
</dbReference>
<dbReference type="RefSeq" id="WP_136943391.1">
    <property type="nucleotide sequence ID" value="NZ_SWKR01000002.1"/>
</dbReference>
<dbReference type="InterPro" id="IPR023346">
    <property type="entry name" value="Lysozyme-like_dom_sf"/>
</dbReference>